<dbReference type="PANTHER" id="PTHR30290:SF83">
    <property type="entry name" value="ABC TRANSPORTER SUBSTRATE-BINDING PROTEIN"/>
    <property type="match status" value="1"/>
</dbReference>
<name>A0A6P2BQF2_9ACTN</name>
<evidence type="ECO:0000313" key="5">
    <source>
        <dbReference type="Proteomes" id="UP000460272"/>
    </source>
</evidence>
<gene>
    <name evidence="4" type="ORF">EAS64_35410</name>
</gene>
<dbReference type="PIRSF" id="PIRSF002741">
    <property type="entry name" value="MppA"/>
    <property type="match status" value="1"/>
</dbReference>
<dbReference type="PANTHER" id="PTHR30290">
    <property type="entry name" value="PERIPLASMIC BINDING COMPONENT OF ABC TRANSPORTER"/>
    <property type="match status" value="1"/>
</dbReference>
<keyword evidence="5" id="KW-1185">Reference proteome</keyword>
<dbReference type="GO" id="GO:0042597">
    <property type="term" value="C:periplasmic space"/>
    <property type="evidence" value="ECO:0007669"/>
    <property type="project" value="UniProtKB-ARBA"/>
</dbReference>
<dbReference type="Gene3D" id="3.10.105.10">
    <property type="entry name" value="Dipeptide-binding Protein, Domain 3"/>
    <property type="match status" value="1"/>
</dbReference>
<dbReference type="Pfam" id="PF00496">
    <property type="entry name" value="SBP_bac_5"/>
    <property type="match status" value="1"/>
</dbReference>
<dbReference type="InterPro" id="IPR000914">
    <property type="entry name" value="SBP_5_dom"/>
</dbReference>
<dbReference type="Gene3D" id="3.40.190.10">
    <property type="entry name" value="Periplasmic binding protein-like II"/>
    <property type="match status" value="1"/>
</dbReference>
<evidence type="ECO:0000259" key="3">
    <source>
        <dbReference type="Pfam" id="PF00496"/>
    </source>
</evidence>
<accession>A0A6P2BQF2</accession>
<dbReference type="OrthoDB" id="5240629at2"/>
<dbReference type="PROSITE" id="PS51257">
    <property type="entry name" value="PROKAR_LIPOPROTEIN"/>
    <property type="match status" value="1"/>
</dbReference>
<organism evidence="4 5">
    <name type="scientific">Trebonia kvetii</name>
    <dbReference type="NCBI Taxonomy" id="2480626"/>
    <lineage>
        <taxon>Bacteria</taxon>
        <taxon>Bacillati</taxon>
        <taxon>Actinomycetota</taxon>
        <taxon>Actinomycetes</taxon>
        <taxon>Streptosporangiales</taxon>
        <taxon>Treboniaceae</taxon>
        <taxon>Trebonia</taxon>
    </lineage>
</organism>
<dbReference type="Proteomes" id="UP000460272">
    <property type="component" value="Unassembled WGS sequence"/>
</dbReference>
<reference evidence="4 5" key="1">
    <citation type="submission" date="2018-11" db="EMBL/GenBank/DDBJ databases">
        <title>Trebonia kvetii gen.nov., sp.nov., a novel acidophilic actinobacterium, and proposal of the new actinobacterial family Treboniaceae fam. nov.</title>
        <authorList>
            <person name="Rapoport D."/>
            <person name="Sagova-Mareckova M."/>
            <person name="Sedlacek I."/>
            <person name="Provaznik J."/>
            <person name="Kralova S."/>
            <person name="Pavlinic D."/>
            <person name="Benes V."/>
            <person name="Kopecky J."/>
        </authorList>
    </citation>
    <scope>NUCLEOTIDE SEQUENCE [LARGE SCALE GENOMIC DNA]</scope>
    <source>
        <strain evidence="4 5">15Tr583</strain>
    </source>
</reference>
<proteinExistence type="predicted"/>
<feature type="region of interest" description="Disordered" evidence="1">
    <location>
        <begin position="29"/>
        <end position="55"/>
    </location>
</feature>
<dbReference type="GO" id="GO:0015833">
    <property type="term" value="P:peptide transport"/>
    <property type="evidence" value="ECO:0007669"/>
    <property type="project" value="TreeGrafter"/>
</dbReference>
<keyword evidence="2" id="KW-0732">Signal</keyword>
<dbReference type="GO" id="GO:1904680">
    <property type="term" value="F:peptide transmembrane transporter activity"/>
    <property type="evidence" value="ECO:0007669"/>
    <property type="project" value="TreeGrafter"/>
</dbReference>
<feature type="domain" description="Solute-binding protein family 5" evidence="3">
    <location>
        <begin position="124"/>
        <end position="516"/>
    </location>
</feature>
<dbReference type="RefSeq" id="WP_145860279.1">
    <property type="nucleotide sequence ID" value="NZ_RPFW01000008.1"/>
</dbReference>
<feature type="signal peptide" evidence="2">
    <location>
        <begin position="1"/>
        <end position="31"/>
    </location>
</feature>
<dbReference type="InterPro" id="IPR030678">
    <property type="entry name" value="Peptide/Ni-bd"/>
</dbReference>
<dbReference type="CDD" id="cd08506">
    <property type="entry name" value="PBP2_clavulanate_OppA2"/>
    <property type="match status" value="1"/>
</dbReference>
<evidence type="ECO:0000256" key="2">
    <source>
        <dbReference type="SAM" id="SignalP"/>
    </source>
</evidence>
<evidence type="ECO:0000313" key="4">
    <source>
        <dbReference type="EMBL" id="TVZ00661.1"/>
    </source>
</evidence>
<dbReference type="SUPFAM" id="SSF53850">
    <property type="entry name" value="Periplasmic binding protein-like II"/>
    <property type="match status" value="1"/>
</dbReference>
<dbReference type="EMBL" id="RPFW01000008">
    <property type="protein sequence ID" value="TVZ00661.1"/>
    <property type="molecule type" value="Genomic_DNA"/>
</dbReference>
<sequence length="603" mass="62997">MKRHRMVSAAIGVVAAAMVIGGCSSSTTSSAAGGSTPSSSSSSTPSSSGSSGSGNTTTAAYNAAADNIVNASTKTGGTLQLLAGSDCDSWDPQRTYYGWCWNMQRLFTRSLIGYSVLNGTKFTLAPDLATDMGTHNADYTQWTYTLKSGLKFSDGTPITPKDVKYGVERLWATDVINGGPYSYFTTGIKAPKNYAGPYKNGDNNVGITTTDTTITFNLTGPNADFNYLMAMSASAPVPYKVEGGAGFTGATYTKHPLSSGPFMIKSYVPNKSIIFVRNPDWSQATDTIRHPLANEVDLTVDTDPVDIDKKLAAGTADARADSGVQAEFQAQILSNPTLKAQADDPVAAATRYMAVIPSVIPNLHCRLAIFYAFDKAGFVRAYGGTVAGDVAGGMAPPGISGYKAGFNPFPSGADNTGDDVKAKAELAACGQPNGFSTKMAYGTPSGHAAAAFAVEQAALAKVGIQITADTHDSASYYSTFIGSPQNLKNQGIGIAIAGWGADFPTGVGFFQSITNGNAIVPTGNSNYASLNDPTVNKVLDEAPAGKATEADWESLNNAIAQSGTYLPVLYEKTLYYRNPQMTNVTSDNALAFGIYDFVNAGVS</sequence>
<comment type="caution">
    <text evidence="4">The sequence shown here is derived from an EMBL/GenBank/DDBJ whole genome shotgun (WGS) entry which is preliminary data.</text>
</comment>
<dbReference type="InterPro" id="IPR039424">
    <property type="entry name" value="SBP_5"/>
</dbReference>
<dbReference type="AlphaFoldDB" id="A0A6P2BQF2"/>
<feature type="chain" id="PRO_5026977620" evidence="2">
    <location>
        <begin position="32"/>
        <end position="603"/>
    </location>
</feature>
<dbReference type="GO" id="GO:0043190">
    <property type="term" value="C:ATP-binding cassette (ABC) transporter complex"/>
    <property type="evidence" value="ECO:0007669"/>
    <property type="project" value="InterPro"/>
</dbReference>
<protein>
    <submittedName>
        <fullName evidence="4">ABC transporter substrate-binding protein</fullName>
    </submittedName>
</protein>
<evidence type="ECO:0000256" key="1">
    <source>
        <dbReference type="SAM" id="MobiDB-lite"/>
    </source>
</evidence>